<reference evidence="2 3" key="1">
    <citation type="journal article" date="2015" name="MBio">
        <title>Genome-Resolved Metagenomic Analysis Reveals Roles for Candidate Phyla and Other Microbial Community Members in Biogeochemical Transformations in Oil Reservoirs.</title>
        <authorList>
            <person name="Hu P."/>
            <person name="Tom L."/>
            <person name="Singh A."/>
            <person name="Thomas B.C."/>
            <person name="Baker B.J."/>
            <person name="Piceno Y.M."/>
            <person name="Andersen G.L."/>
            <person name="Banfield J.F."/>
        </authorList>
    </citation>
    <scope>NUCLEOTIDE SEQUENCE [LARGE SCALE GENOMIC DNA]</scope>
    <source>
        <strain evidence="2">46_26</strain>
    </source>
</reference>
<dbReference type="AlphaFoldDB" id="A0A101ERV3"/>
<dbReference type="GO" id="GO:0046061">
    <property type="term" value="P:dATP catabolic process"/>
    <property type="evidence" value="ECO:0007669"/>
    <property type="project" value="TreeGrafter"/>
</dbReference>
<evidence type="ECO:0000313" key="3">
    <source>
        <dbReference type="Proteomes" id="UP000058636"/>
    </source>
</evidence>
<dbReference type="NCBIfam" id="NF007113">
    <property type="entry name" value="PRK09562.1"/>
    <property type="match status" value="1"/>
</dbReference>
<keyword evidence="2" id="KW-0378">Hydrolase</keyword>
<proteinExistence type="predicted"/>
<comment type="caution">
    <text evidence="2">The sequence shown here is derived from an EMBL/GenBank/DDBJ whole genome shotgun (WGS) entry which is preliminary data.</text>
</comment>
<dbReference type="PANTHER" id="PTHR30522:SF0">
    <property type="entry name" value="NUCLEOSIDE TRIPHOSPHATE PYROPHOSPHOHYDROLASE"/>
    <property type="match status" value="1"/>
</dbReference>
<dbReference type="InterPro" id="IPR011551">
    <property type="entry name" value="NTP_PyrPHydrolase_MazG"/>
</dbReference>
<feature type="domain" description="NTP pyrophosphohydrolase MazG-like" evidence="1">
    <location>
        <begin position="165"/>
        <end position="221"/>
    </location>
</feature>
<dbReference type="SUPFAM" id="SSF101386">
    <property type="entry name" value="all-alpha NTP pyrophosphatases"/>
    <property type="match status" value="2"/>
</dbReference>
<dbReference type="GO" id="GO:0006950">
    <property type="term" value="P:response to stress"/>
    <property type="evidence" value="ECO:0007669"/>
    <property type="project" value="UniProtKB-ARBA"/>
</dbReference>
<feature type="domain" description="NTP pyrophosphohydrolase MazG-like" evidence="1">
    <location>
        <begin position="30"/>
        <end position="103"/>
    </location>
</feature>
<name>A0A101ERV3_9THEM</name>
<gene>
    <name evidence="2" type="ORF">XD57_0406</name>
</gene>
<dbReference type="PANTHER" id="PTHR30522">
    <property type="entry name" value="NUCLEOSIDE TRIPHOSPHATE PYROPHOSPHOHYDROLASE"/>
    <property type="match status" value="1"/>
</dbReference>
<dbReference type="OMA" id="HPHIYGD"/>
<dbReference type="CDD" id="cd11529">
    <property type="entry name" value="NTP-PPase_MazG_Cterm"/>
    <property type="match status" value="1"/>
</dbReference>
<dbReference type="Pfam" id="PF03819">
    <property type="entry name" value="MazG"/>
    <property type="match status" value="2"/>
</dbReference>
<dbReference type="EMBL" id="LGFG01000020">
    <property type="protein sequence ID" value="KUK23490.1"/>
    <property type="molecule type" value="Genomic_DNA"/>
</dbReference>
<dbReference type="Gene3D" id="1.10.287.1080">
    <property type="entry name" value="MazG-like"/>
    <property type="match status" value="2"/>
</dbReference>
<evidence type="ECO:0000313" key="2">
    <source>
        <dbReference type="EMBL" id="KUK23490.1"/>
    </source>
</evidence>
<dbReference type="FunFam" id="1.10.287.1080:FF:000001">
    <property type="entry name" value="Nucleoside triphosphate pyrophosphohydrolase"/>
    <property type="match status" value="1"/>
</dbReference>
<dbReference type="GO" id="GO:0046052">
    <property type="term" value="P:UTP catabolic process"/>
    <property type="evidence" value="ECO:0007669"/>
    <property type="project" value="TreeGrafter"/>
</dbReference>
<evidence type="ECO:0000259" key="1">
    <source>
        <dbReference type="Pfam" id="PF03819"/>
    </source>
</evidence>
<dbReference type="RefSeq" id="WP_011942721.1">
    <property type="nucleotide sequence ID" value="NZ_DAITJQ010000001.1"/>
</dbReference>
<sequence>MKEAGFLFEELVSIMEKLRSAEGCEWDRKQTHESLKPYLIEECYELIEAIDEKNDDMMKEELGDVLLQVVFHAQIARERGAFTIEDVIRTLNEKLIRRHPHVFGDSPGYSYKQWEDIKAQEKGKKKSSRIGEINPLVPALSMARRIQENASQVGFDWKDPEGVYEKIEEELKELKEAKDPGELEEEFGDLLFSIVNLSRFLNVDPESALRKATRKFVERFKRMEELIEKDGLVLEELPIEKLDEYWEKAKGGDEE</sequence>
<dbReference type="Proteomes" id="UP000058636">
    <property type="component" value="Unassembled WGS sequence"/>
</dbReference>
<dbReference type="NCBIfam" id="TIGR00444">
    <property type="entry name" value="mazG"/>
    <property type="match status" value="1"/>
</dbReference>
<dbReference type="GO" id="GO:0047429">
    <property type="term" value="F:nucleoside triphosphate diphosphatase activity"/>
    <property type="evidence" value="ECO:0007669"/>
    <property type="project" value="InterPro"/>
</dbReference>
<protein>
    <submittedName>
        <fullName evidence="2">Nucleoside triphosphate pyrophosphohydrolase/pyrophosphatase MazG</fullName>
    </submittedName>
</protein>
<organism evidence="2 3">
    <name type="scientific">Thermotoga petrophila</name>
    <dbReference type="NCBI Taxonomy" id="93929"/>
    <lineage>
        <taxon>Bacteria</taxon>
        <taxon>Thermotogati</taxon>
        <taxon>Thermotogota</taxon>
        <taxon>Thermotogae</taxon>
        <taxon>Thermotogales</taxon>
        <taxon>Thermotogaceae</taxon>
        <taxon>Thermotoga</taxon>
    </lineage>
</organism>
<dbReference type="GO" id="GO:0046076">
    <property type="term" value="P:dTTP catabolic process"/>
    <property type="evidence" value="ECO:0007669"/>
    <property type="project" value="TreeGrafter"/>
</dbReference>
<dbReference type="PATRIC" id="fig|93930.3.peg.1191"/>
<dbReference type="InterPro" id="IPR048011">
    <property type="entry name" value="NTP-PPase_MazG-like_C"/>
</dbReference>
<dbReference type="GO" id="GO:0046081">
    <property type="term" value="P:dUTP catabolic process"/>
    <property type="evidence" value="ECO:0007669"/>
    <property type="project" value="TreeGrafter"/>
</dbReference>
<dbReference type="GO" id="GO:0046047">
    <property type="term" value="P:TTP catabolic process"/>
    <property type="evidence" value="ECO:0007669"/>
    <property type="project" value="TreeGrafter"/>
</dbReference>
<accession>A0A101ERV3</accession>
<dbReference type="CDD" id="cd11528">
    <property type="entry name" value="NTP-PPase_MazG_Nterm"/>
    <property type="match status" value="1"/>
</dbReference>
<dbReference type="InterPro" id="IPR048015">
    <property type="entry name" value="NTP-PPase_MazG-like_N"/>
</dbReference>
<dbReference type="InterPro" id="IPR004518">
    <property type="entry name" value="MazG-like_dom"/>
</dbReference>
<dbReference type="GO" id="GO:0006203">
    <property type="term" value="P:dGTP catabolic process"/>
    <property type="evidence" value="ECO:0007669"/>
    <property type="project" value="TreeGrafter"/>
</dbReference>